<evidence type="ECO:0000256" key="7">
    <source>
        <dbReference type="PIRSR" id="PIRSR600183-50"/>
    </source>
</evidence>
<evidence type="ECO:0000256" key="4">
    <source>
        <dbReference type="ARBA" id="ARBA00023239"/>
    </source>
</evidence>
<dbReference type="InterPro" id="IPR000183">
    <property type="entry name" value="Orn/DAP/Arg_de-COase"/>
</dbReference>
<dbReference type="EMBL" id="CP073809">
    <property type="protein sequence ID" value="UTH12806.1"/>
    <property type="molecule type" value="Genomic_DNA"/>
</dbReference>
<dbReference type="PROSITE" id="PS00879">
    <property type="entry name" value="ODR_DC_2_2"/>
    <property type="match status" value="1"/>
</dbReference>
<reference evidence="11" key="1">
    <citation type="submission" date="2021-04" db="EMBL/GenBank/DDBJ databases">
        <title>Complete Genome Sequences of Macrococcus spp. from dog and cattle.</title>
        <authorList>
            <person name="Schwendener S."/>
            <person name="Perreten V."/>
        </authorList>
    </citation>
    <scope>NUCLEOTIDE SEQUENCE</scope>
    <source>
        <strain evidence="11">Epi0143-OL</strain>
    </source>
</reference>
<feature type="binding site" evidence="5">
    <location>
        <position position="349"/>
    </location>
    <ligand>
        <name>substrate</name>
    </ligand>
</feature>
<feature type="domain" description="Orn/DAP/Arg decarboxylase 2 N-terminal" evidence="10">
    <location>
        <begin position="36"/>
        <end position="284"/>
    </location>
</feature>
<keyword evidence="5" id="KW-0028">Amino-acid biosynthesis</keyword>
<dbReference type="Gene3D" id="3.20.20.10">
    <property type="entry name" value="Alanine racemase"/>
    <property type="match status" value="1"/>
</dbReference>
<evidence type="ECO:0000256" key="8">
    <source>
        <dbReference type="RuleBase" id="RU003738"/>
    </source>
</evidence>
<dbReference type="PRINTS" id="PR01179">
    <property type="entry name" value="ODADCRBXLASE"/>
</dbReference>
<organism evidence="11 12">
    <name type="scientific">Macrococcus equipercicus</name>
    <dbReference type="NCBI Taxonomy" id="69967"/>
    <lineage>
        <taxon>Bacteria</taxon>
        <taxon>Bacillati</taxon>
        <taxon>Bacillota</taxon>
        <taxon>Bacilli</taxon>
        <taxon>Bacillales</taxon>
        <taxon>Staphylococcaceae</taxon>
        <taxon>Macrococcus</taxon>
    </lineage>
</organism>
<dbReference type="Pfam" id="PF00278">
    <property type="entry name" value="Orn_DAP_Arg_deC"/>
    <property type="match status" value="1"/>
</dbReference>
<feature type="binding site" evidence="5">
    <location>
        <position position="236"/>
    </location>
    <ligand>
        <name>pyridoxal 5'-phosphate</name>
        <dbReference type="ChEBI" id="CHEBI:597326"/>
    </ligand>
</feature>
<dbReference type="PRINTS" id="PR01181">
    <property type="entry name" value="DAPDCRBXLASE"/>
</dbReference>
<protein>
    <recommendedName>
        <fullName evidence="5 6">Diaminopimelate decarboxylase</fullName>
        <shortName evidence="5">DAP decarboxylase</shortName>
        <shortName evidence="5">DAPDC</shortName>
        <ecNumber evidence="5 6">4.1.1.20</ecNumber>
    </recommendedName>
</protein>
<comment type="function">
    <text evidence="5">Specifically catalyzes the decarboxylation of meso-diaminopimelate (meso-DAP) to L-lysine.</text>
</comment>
<evidence type="ECO:0000313" key="12">
    <source>
        <dbReference type="Proteomes" id="UP001057381"/>
    </source>
</evidence>
<feature type="binding site" evidence="5">
    <location>
        <position position="281"/>
    </location>
    <ligand>
        <name>substrate</name>
    </ligand>
</feature>
<dbReference type="SUPFAM" id="SSF50621">
    <property type="entry name" value="Alanine racemase C-terminal domain-like"/>
    <property type="match status" value="1"/>
</dbReference>
<feature type="modified residue" description="N6-(pyridoxal phosphate)lysine" evidence="5 7">
    <location>
        <position position="61"/>
    </location>
</feature>
<dbReference type="InterPro" id="IPR022657">
    <property type="entry name" value="De-COase2_CS"/>
</dbReference>
<evidence type="ECO:0000256" key="6">
    <source>
        <dbReference type="NCBIfam" id="TIGR01048"/>
    </source>
</evidence>
<dbReference type="SUPFAM" id="SSF51419">
    <property type="entry name" value="PLP-binding barrel"/>
    <property type="match status" value="1"/>
</dbReference>
<dbReference type="Gene3D" id="2.40.37.10">
    <property type="entry name" value="Lyase, Ornithine Decarboxylase, Chain A, domain 1"/>
    <property type="match status" value="1"/>
</dbReference>
<dbReference type="GO" id="GO:0030170">
    <property type="term" value="F:pyridoxal phosphate binding"/>
    <property type="evidence" value="ECO:0007669"/>
    <property type="project" value="UniProtKB-UniRule"/>
</dbReference>
<dbReference type="AlphaFoldDB" id="A0A9Q9F0Y4"/>
<dbReference type="EC" id="4.1.1.20" evidence="5 6"/>
<dbReference type="InterPro" id="IPR009006">
    <property type="entry name" value="Ala_racemase/Decarboxylase_C"/>
</dbReference>
<feature type="domain" description="Orn/DAP/Arg decarboxylase 2 C-terminal" evidence="9">
    <location>
        <begin position="29"/>
        <end position="376"/>
    </location>
</feature>
<evidence type="ECO:0000313" key="11">
    <source>
        <dbReference type="EMBL" id="UTH12806.1"/>
    </source>
</evidence>
<dbReference type="Pfam" id="PF02784">
    <property type="entry name" value="Orn_Arg_deC_N"/>
    <property type="match status" value="1"/>
</dbReference>
<feature type="active site" description="Proton donor" evidence="7">
    <location>
        <position position="348"/>
    </location>
</feature>
<evidence type="ECO:0000256" key="3">
    <source>
        <dbReference type="ARBA" id="ARBA00022898"/>
    </source>
</evidence>
<accession>A0A9Q9F0Y4</accession>
<dbReference type="GO" id="GO:0009089">
    <property type="term" value="P:lysine biosynthetic process via diaminopimelate"/>
    <property type="evidence" value="ECO:0007669"/>
    <property type="project" value="UniProtKB-UniRule"/>
</dbReference>
<evidence type="ECO:0000256" key="5">
    <source>
        <dbReference type="HAMAP-Rule" id="MF_02120"/>
    </source>
</evidence>
<dbReference type="PANTHER" id="PTHR43727">
    <property type="entry name" value="DIAMINOPIMELATE DECARBOXYLASE"/>
    <property type="match status" value="1"/>
</dbReference>
<feature type="binding site" evidence="5">
    <location>
        <position position="322"/>
    </location>
    <ligand>
        <name>substrate</name>
    </ligand>
</feature>
<dbReference type="CDD" id="cd06828">
    <property type="entry name" value="PLPDE_III_DapDC"/>
    <property type="match status" value="1"/>
</dbReference>
<dbReference type="Proteomes" id="UP001057381">
    <property type="component" value="Chromosome"/>
</dbReference>
<feature type="binding site" evidence="5">
    <location>
        <position position="378"/>
    </location>
    <ligand>
        <name>pyridoxal 5'-phosphate</name>
        <dbReference type="ChEBI" id="CHEBI:597326"/>
    </ligand>
</feature>
<proteinExistence type="inferred from homology"/>
<dbReference type="RefSeq" id="WP_254249466.1">
    <property type="nucleotide sequence ID" value="NZ_CP073809.1"/>
</dbReference>
<dbReference type="GO" id="GO:0008836">
    <property type="term" value="F:diaminopimelate decarboxylase activity"/>
    <property type="evidence" value="ECO:0007669"/>
    <property type="project" value="UniProtKB-UniRule"/>
</dbReference>
<gene>
    <name evidence="5 11" type="primary">lysA</name>
    <name evidence="11" type="ORF">KFV11_05835</name>
</gene>
<dbReference type="InterPro" id="IPR002986">
    <property type="entry name" value="DAP_deCOOHase_LysA"/>
</dbReference>
<dbReference type="InterPro" id="IPR022644">
    <property type="entry name" value="De-COase2_N"/>
</dbReference>
<feature type="binding site" evidence="5">
    <location>
        <position position="378"/>
    </location>
    <ligand>
        <name>substrate</name>
    </ligand>
</feature>
<dbReference type="FunFam" id="3.20.20.10:FF:000003">
    <property type="entry name" value="Diaminopimelate decarboxylase"/>
    <property type="match status" value="1"/>
</dbReference>
<evidence type="ECO:0000256" key="1">
    <source>
        <dbReference type="ARBA" id="ARBA00001933"/>
    </source>
</evidence>
<dbReference type="InterPro" id="IPR029066">
    <property type="entry name" value="PLP-binding_barrel"/>
</dbReference>
<evidence type="ECO:0000256" key="2">
    <source>
        <dbReference type="ARBA" id="ARBA00022793"/>
    </source>
</evidence>
<dbReference type="KEGG" id="mequ:KFV11_05835"/>
<keyword evidence="5 8" id="KW-0457">Lysine biosynthesis</keyword>
<comment type="pathway">
    <text evidence="5 8">Amino-acid biosynthesis; L-lysine biosynthesis via DAP pathway; L-lysine from DL-2,6-diaminopimelate: step 1/1.</text>
</comment>
<dbReference type="HAMAP" id="MF_02120">
    <property type="entry name" value="LysA"/>
    <property type="match status" value="1"/>
</dbReference>
<dbReference type="NCBIfam" id="TIGR01048">
    <property type="entry name" value="lysA"/>
    <property type="match status" value="1"/>
</dbReference>
<dbReference type="PANTHER" id="PTHR43727:SF2">
    <property type="entry name" value="GROUP IV DECARBOXYLASE"/>
    <property type="match status" value="1"/>
</dbReference>
<keyword evidence="2 5" id="KW-0210">Decarboxylase</keyword>
<keyword evidence="4 5" id="KW-0456">Lyase</keyword>
<comment type="subunit">
    <text evidence="5">Homodimer.</text>
</comment>
<dbReference type="InterPro" id="IPR022643">
    <property type="entry name" value="De-COase2_C"/>
</dbReference>
<sequence length="421" mass="46831">MTLQYIHNELTLHGHRLSDIARTSGTPLFVYDETMIRNQCRRFHRALQESGLNYTISYASKAFSSVQLFNLMAEENMGLDVVSEGELFTALQSTVAENRIHFHGNNKTDREIKYAVESGVDYFVIDSLDEIDRLDALADRTVKAVLRINPGVEAHTHEFIQTGQENSKFGLSVKKGLALEGIKKIQQAAHIDFMGVHFHIGSQIFESTGTIATIDLVIDWLADNDIAISVLNIGGGFSTKYTDDDVSYPIEDGIKAITDALKIACARNHYPVPEISLEPGRSIVGEAGITLYEVGTVKDIPDVNYYVSIDGGMSDHIRTALYDAQYELKLVNREEPHDKLMTIAGKLCESGDIIRRDIKLPASVRTGDYLAVLSTGAYHYSMSSNYNQMLKPAVVFVTAAGVREVIRRQSLEQLIQNDVVH</sequence>
<keyword evidence="3 5" id="KW-0663">Pyridoxal phosphate</keyword>
<name>A0A9Q9F0Y4_9STAP</name>
<comment type="similarity">
    <text evidence="5">Belongs to the Orn/Lys/Arg decarboxylase class-II family. LysA subfamily.</text>
</comment>
<comment type="cofactor">
    <cofactor evidence="1 5 7 8">
        <name>pyridoxal 5'-phosphate</name>
        <dbReference type="ChEBI" id="CHEBI:597326"/>
    </cofactor>
</comment>
<comment type="catalytic activity">
    <reaction evidence="5 8">
        <text>meso-2,6-diaminopimelate + H(+) = L-lysine + CO2</text>
        <dbReference type="Rhea" id="RHEA:15101"/>
        <dbReference type="ChEBI" id="CHEBI:15378"/>
        <dbReference type="ChEBI" id="CHEBI:16526"/>
        <dbReference type="ChEBI" id="CHEBI:32551"/>
        <dbReference type="ChEBI" id="CHEBI:57791"/>
        <dbReference type="EC" id="4.1.1.20"/>
    </reaction>
</comment>
<evidence type="ECO:0000259" key="10">
    <source>
        <dbReference type="Pfam" id="PF02784"/>
    </source>
</evidence>
<evidence type="ECO:0000259" key="9">
    <source>
        <dbReference type="Pfam" id="PF00278"/>
    </source>
</evidence>
<feature type="binding site" evidence="5">
    <location>
        <begin position="278"/>
        <end position="281"/>
    </location>
    <ligand>
        <name>pyridoxal 5'-phosphate</name>
        <dbReference type="ChEBI" id="CHEBI:597326"/>
    </ligand>
</feature>
<feature type="binding site" evidence="5">
    <location>
        <position position="318"/>
    </location>
    <ligand>
        <name>substrate</name>
    </ligand>
</feature>